<evidence type="ECO:0000256" key="3">
    <source>
        <dbReference type="ARBA" id="ARBA00022475"/>
    </source>
</evidence>
<accession>F9WCM6</accession>
<reference evidence="13" key="1">
    <citation type="submission" date="2011-07" db="EMBL/GenBank/DDBJ databases">
        <title>Divergent evolution of antigenic variation in African trypanosomes.</title>
        <authorList>
            <person name="Jackson A.P."/>
            <person name="Berry A."/>
            <person name="Allison H.C."/>
            <person name="Burton P."/>
            <person name="Anderson J."/>
            <person name="Aslett M."/>
            <person name="Brown R."/>
            <person name="Corton N."/>
            <person name="Harris D."/>
            <person name="Hauser H."/>
            <person name="Gamble J."/>
            <person name="Gilderthorp R."/>
            <person name="McQuillan J."/>
            <person name="Quail M.A."/>
            <person name="Sanders M."/>
            <person name="Van Tonder A."/>
            <person name="Ginger M.L."/>
            <person name="Donelson J.E."/>
            <person name="Field M.C."/>
            <person name="Barry J.D."/>
            <person name="Berriman M."/>
            <person name="Hertz-Fowler C."/>
        </authorList>
    </citation>
    <scope>NUCLEOTIDE SEQUENCE [LARGE SCALE GENOMIC DNA]</scope>
    <source>
        <strain evidence="13">IL3000</strain>
    </source>
</reference>
<gene>
    <name evidence="12" type="ORF">TCIL3000_0_55860</name>
</gene>
<dbReference type="GO" id="GO:0098552">
    <property type="term" value="C:side of membrane"/>
    <property type="evidence" value="ECO:0007669"/>
    <property type="project" value="UniProtKB-KW"/>
</dbReference>
<organism evidence="12 13">
    <name type="scientific">Trypanosoma congolense (strain IL3000)</name>
    <dbReference type="NCBI Taxonomy" id="1068625"/>
    <lineage>
        <taxon>Eukaryota</taxon>
        <taxon>Discoba</taxon>
        <taxon>Euglenozoa</taxon>
        <taxon>Kinetoplastea</taxon>
        <taxon>Metakinetoplastina</taxon>
        <taxon>Trypanosomatida</taxon>
        <taxon>Trypanosomatidae</taxon>
        <taxon>Trypanosoma</taxon>
        <taxon>Nannomonas</taxon>
    </lineage>
</organism>
<comment type="caution">
    <text evidence="12">The sequence shown here is derived from an EMBL/GenBank/DDBJ whole genome shotgun (WGS) entry which is preliminary data.</text>
</comment>
<feature type="domain" description="Trypanosome variant surface glycoprotein B-type N-terminal" evidence="11">
    <location>
        <begin position="25"/>
        <end position="90"/>
    </location>
</feature>
<comment type="function">
    <text evidence="1">VSG forms a coat on the surface of the parasite. The trypanosome evades the immune response of the host by expressing a series of antigenically distinct VSGs from an estimated 1000 VSG genes.</text>
</comment>
<evidence type="ECO:0000256" key="7">
    <source>
        <dbReference type="ARBA" id="ARBA00023180"/>
    </source>
</evidence>
<keyword evidence="3" id="KW-1003">Cell membrane</keyword>
<name>F9WCM6_TRYCI</name>
<sequence>MVCFVNVLLAAVVICSFLSNVMGNNAVVQNNDNSEQFALLCRIYNVAKNPPINLVDLQEPLNIVKDIDVINDSLTEEKQFNETENVGNSSDAQVKPTITREVSVAQAILSRITQKAHRILEDIKEINATSDIEKVKDEFDHVIFGEGGNESHLCYGALSGVNRREDSCGKSGLSNKGDSAGNNLVVDFFCLCAMRTKDGEGIGNVCGVEIGGKGERREKPDSHGWGDEAPLGSSSMWASVKKGCGRLMHQHPKSTKEGHDSLKDFLKHLKTGGVIRNDPKEESDLKKGMLGTSVPNKGSTRDSGPVCNGKKGNGRNGSPGGVCVYYGTESDWQNIPWMMKLKNALNTVDTINNKTTTIQRAIKKLHTLLHRAEEIYETTKVITKARNPVASPNLQTAAKRLTAYNAAWRHHIYTHFILLFVLL</sequence>
<dbReference type="InterPro" id="IPR025932">
    <property type="entry name" value="Trypano_VSG_B_N_dom"/>
</dbReference>
<feature type="compositionally biased region" description="Polar residues" evidence="9">
    <location>
        <begin position="293"/>
        <end position="302"/>
    </location>
</feature>
<evidence type="ECO:0000259" key="11">
    <source>
        <dbReference type="Pfam" id="PF13206"/>
    </source>
</evidence>
<evidence type="ECO:0000256" key="10">
    <source>
        <dbReference type="SAM" id="SignalP"/>
    </source>
</evidence>
<keyword evidence="7" id="KW-0325">Glycoprotein</keyword>
<evidence type="ECO:0000256" key="2">
    <source>
        <dbReference type="ARBA" id="ARBA00004609"/>
    </source>
</evidence>
<evidence type="ECO:0000256" key="4">
    <source>
        <dbReference type="ARBA" id="ARBA00022622"/>
    </source>
</evidence>
<keyword evidence="13" id="KW-1185">Reference proteome</keyword>
<feature type="compositionally biased region" description="Basic and acidic residues" evidence="9">
    <location>
        <begin position="277"/>
        <end position="287"/>
    </location>
</feature>
<feature type="chain" id="PRO_5003390151" evidence="10">
    <location>
        <begin position="24"/>
        <end position="423"/>
    </location>
</feature>
<evidence type="ECO:0000256" key="8">
    <source>
        <dbReference type="ARBA" id="ARBA00023288"/>
    </source>
</evidence>
<feature type="compositionally biased region" description="Basic and acidic residues" evidence="9">
    <location>
        <begin position="212"/>
        <end position="226"/>
    </location>
</feature>
<feature type="domain" description="Trypanosome variant surface glycoprotein B-type N-terminal" evidence="11">
    <location>
        <begin position="105"/>
        <end position="365"/>
    </location>
</feature>
<dbReference type="VEuPathDB" id="TriTrypDB:TcIL3000_0_55860"/>
<evidence type="ECO:0000313" key="13">
    <source>
        <dbReference type="Proteomes" id="UP000000702"/>
    </source>
</evidence>
<dbReference type="EMBL" id="CAEQ01001739">
    <property type="protein sequence ID" value="CCD15020.1"/>
    <property type="molecule type" value="Genomic_DNA"/>
</dbReference>
<dbReference type="Proteomes" id="UP000000702">
    <property type="component" value="Unassembled WGS sequence"/>
</dbReference>
<evidence type="ECO:0000256" key="9">
    <source>
        <dbReference type="SAM" id="MobiDB-lite"/>
    </source>
</evidence>
<dbReference type="AlphaFoldDB" id="F9WCM6"/>
<dbReference type="GO" id="GO:0005886">
    <property type="term" value="C:plasma membrane"/>
    <property type="evidence" value="ECO:0007669"/>
    <property type="project" value="UniProtKB-SubCell"/>
</dbReference>
<feature type="region of interest" description="Disordered" evidence="9">
    <location>
        <begin position="275"/>
        <end position="314"/>
    </location>
</feature>
<comment type="subcellular location">
    <subcellularLocation>
        <location evidence="2">Cell membrane</location>
        <topology evidence="2">Lipid-anchor</topology>
        <topology evidence="2">GPI-anchor</topology>
    </subcellularLocation>
</comment>
<evidence type="ECO:0000313" key="12">
    <source>
        <dbReference type="EMBL" id="CCD15020.1"/>
    </source>
</evidence>
<keyword evidence="8" id="KW-0449">Lipoprotein</keyword>
<evidence type="ECO:0000256" key="6">
    <source>
        <dbReference type="ARBA" id="ARBA00023136"/>
    </source>
</evidence>
<keyword evidence="6" id="KW-0472">Membrane</keyword>
<feature type="signal peptide" evidence="10">
    <location>
        <begin position="1"/>
        <end position="23"/>
    </location>
</feature>
<dbReference type="Pfam" id="PF13206">
    <property type="entry name" value="VSG_B"/>
    <property type="match status" value="2"/>
</dbReference>
<reference evidence="12 13" key="2">
    <citation type="journal article" date="2012" name="Proc. Natl. Acad. Sci. U.S.A.">
        <title>Antigenic diversity is generated by distinct evolutionary mechanisms in African trypanosome species.</title>
        <authorList>
            <person name="Jackson A.P."/>
            <person name="Berry A."/>
            <person name="Aslett M."/>
            <person name="Allison H.C."/>
            <person name="Burton P."/>
            <person name="Vavrova-Anderson J."/>
            <person name="Brown R."/>
            <person name="Browne H."/>
            <person name="Corton N."/>
            <person name="Hauser H."/>
            <person name="Gamble J."/>
            <person name="Gilderthorp R."/>
            <person name="Marcello L."/>
            <person name="McQuillan J."/>
            <person name="Otto T.D."/>
            <person name="Quail M.A."/>
            <person name="Sanders M.J."/>
            <person name="van Tonder A."/>
            <person name="Ginger M.L."/>
            <person name="Field M.C."/>
            <person name="Barry J.D."/>
            <person name="Hertz-Fowler C."/>
            <person name="Berriman M."/>
        </authorList>
    </citation>
    <scope>NUCLEOTIDE SEQUENCE [LARGE SCALE GENOMIC DNA]</scope>
    <source>
        <strain evidence="12 13">IL3000</strain>
    </source>
</reference>
<evidence type="ECO:0000256" key="5">
    <source>
        <dbReference type="ARBA" id="ARBA00022729"/>
    </source>
</evidence>
<evidence type="ECO:0000256" key="1">
    <source>
        <dbReference type="ARBA" id="ARBA00002523"/>
    </source>
</evidence>
<proteinExistence type="predicted"/>
<keyword evidence="5 10" id="KW-0732">Signal</keyword>
<keyword evidence="4" id="KW-0336">GPI-anchor</keyword>
<protein>
    <submittedName>
        <fullName evidence="12">Variant surface glycoprotein</fullName>
    </submittedName>
</protein>
<feature type="region of interest" description="Disordered" evidence="9">
    <location>
        <begin position="211"/>
        <end position="232"/>
    </location>
</feature>